<evidence type="ECO:0000313" key="4">
    <source>
        <dbReference type="EMBL" id="NUU17638.1"/>
    </source>
</evidence>
<dbReference type="RefSeq" id="WP_175347597.1">
    <property type="nucleotide sequence ID" value="NZ_JABMCI010000063.1"/>
</dbReference>
<dbReference type="PANTHER" id="PTHR43877">
    <property type="entry name" value="AMINOALKYLPHOSPHONATE N-ACETYLTRANSFERASE-RELATED-RELATED"/>
    <property type="match status" value="1"/>
</dbReference>
<dbReference type="EMBL" id="JABMCI010000063">
    <property type="protein sequence ID" value="NUU17638.1"/>
    <property type="molecule type" value="Genomic_DNA"/>
</dbReference>
<dbReference type="Proteomes" id="UP000565724">
    <property type="component" value="Unassembled WGS sequence"/>
</dbReference>
<dbReference type="SUPFAM" id="SSF55729">
    <property type="entry name" value="Acyl-CoA N-acyltransferases (Nat)"/>
    <property type="match status" value="1"/>
</dbReference>
<dbReference type="InterPro" id="IPR016181">
    <property type="entry name" value="Acyl_CoA_acyltransferase"/>
</dbReference>
<dbReference type="PROSITE" id="PS51186">
    <property type="entry name" value="GNAT"/>
    <property type="match status" value="1"/>
</dbReference>
<dbReference type="InterPro" id="IPR050832">
    <property type="entry name" value="Bact_Acetyltransf"/>
</dbReference>
<comment type="caution">
    <text evidence="4">The sequence shown here is derived from an EMBL/GenBank/DDBJ whole genome shotgun (WGS) entry which is preliminary data.</text>
</comment>
<keyword evidence="1 4" id="KW-0808">Transferase</keyword>
<evidence type="ECO:0000259" key="3">
    <source>
        <dbReference type="PROSITE" id="PS51186"/>
    </source>
</evidence>
<sequence>MTDMLELLPPRWQQDRLIIGDRTRWGAVEVVGDDDGILFVLGGPERATLLGRGDPATVDRLVAGLDVGPARWMSLPRGAHPSAAVLARLELVPFSTWDWLSTDVVPPVVAGESAVRRLDPTTDADRIRQCLSAASPDSTADPTRPGEVGWWGVEVDGVLGGVVGASERGATGAAPSWHVHGLGVLPRLRGTGLGTALTAVATRAGLAAGAPWVSLGMYAQNDGARRIYHRLGYRTDVELTSFSPAGASRPPG</sequence>
<dbReference type="Pfam" id="PF00583">
    <property type="entry name" value="Acetyltransf_1"/>
    <property type="match status" value="1"/>
</dbReference>
<evidence type="ECO:0000256" key="2">
    <source>
        <dbReference type="ARBA" id="ARBA00023315"/>
    </source>
</evidence>
<reference evidence="4 5" key="1">
    <citation type="submission" date="2020-05" db="EMBL/GenBank/DDBJ databases">
        <title>Genome Sequencing of Type Strains.</title>
        <authorList>
            <person name="Lemaire J.F."/>
            <person name="Inderbitzin P."/>
            <person name="Gregorio O.A."/>
            <person name="Collins S.B."/>
            <person name="Wespe N."/>
            <person name="Knight-Connoni V."/>
        </authorList>
    </citation>
    <scope>NUCLEOTIDE SEQUENCE [LARGE SCALE GENOMIC DNA]</scope>
    <source>
        <strain evidence="4 5">ATCC 25174</strain>
    </source>
</reference>
<evidence type="ECO:0000313" key="5">
    <source>
        <dbReference type="Proteomes" id="UP000565724"/>
    </source>
</evidence>
<gene>
    <name evidence="4" type="ORF">HP550_10310</name>
</gene>
<name>A0A7Y6A0P3_9CELL</name>
<keyword evidence="2" id="KW-0012">Acyltransferase</keyword>
<organism evidence="4 5">
    <name type="scientific">Cellulomonas humilata</name>
    <dbReference type="NCBI Taxonomy" id="144055"/>
    <lineage>
        <taxon>Bacteria</taxon>
        <taxon>Bacillati</taxon>
        <taxon>Actinomycetota</taxon>
        <taxon>Actinomycetes</taxon>
        <taxon>Micrococcales</taxon>
        <taxon>Cellulomonadaceae</taxon>
        <taxon>Cellulomonas</taxon>
    </lineage>
</organism>
<evidence type="ECO:0000256" key="1">
    <source>
        <dbReference type="ARBA" id="ARBA00022679"/>
    </source>
</evidence>
<accession>A0A7Y6A0P3</accession>
<dbReference type="CDD" id="cd04301">
    <property type="entry name" value="NAT_SF"/>
    <property type="match status" value="1"/>
</dbReference>
<proteinExistence type="predicted"/>
<dbReference type="Gene3D" id="3.40.630.30">
    <property type="match status" value="1"/>
</dbReference>
<dbReference type="AlphaFoldDB" id="A0A7Y6A0P3"/>
<dbReference type="GO" id="GO:0016747">
    <property type="term" value="F:acyltransferase activity, transferring groups other than amino-acyl groups"/>
    <property type="evidence" value="ECO:0007669"/>
    <property type="project" value="InterPro"/>
</dbReference>
<protein>
    <submittedName>
        <fullName evidence="4">GNAT family N-acetyltransferase</fullName>
    </submittedName>
</protein>
<keyword evidence="5" id="KW-1185">Reference proteome</keyword>
<dbReference type="InterPro" id="IPR000182">
    <property type="entry name" value="GNAT_dom"/>
</dbReference>
<feature type="domain" description="N-acetyltransferase" evidence="3">
    <location>
        <begin position="113"/>
        <end position="252"/>
    </location>
</feature>